<evidence type="ECO:0000256" key="4">
    <source>
        <dbReference type="SAM" id="Coils"/>
    </source>
</evidence>
<dbReference type="PANTHER" id="PTHR22923">
    <property type="entry name" value="CEREBELLIN-RELATED"/>
    <property type="match status" value="1"/>
</dbReference>
<dbReference type="Gene3D" id="2.60.120.40">
    <property type="match status" value="1"/>
</dbReference>
<dbReference type="PANTHER" id="PTHR22923:SF102">
    <property type="entry name" value="CEREBELLIN 13-RELATED"/>
    <property type="match status" value="1"/>
</dbReference>
<evidence type="ECO:0000256" key="5">
    <source>
        <dbReference type="SAM" id="MobiDB-lite"/>
    </source>
</evidence>
<sequence length="375" mass="40213">MRLTIAVLLLLYKCLIFAPIAADLTNTSEPVTSELCTKDENKQLTCPLKICTDLLKKLGATENQLKALEIRLANSEAQIKELKKVTQDRPKVAFSASLGSNGFIGPVDADSTLVYKNVFVNLGGAYNRNTGIFTATVRGIYYFSFFYHCGVDHGTALDLYKNGKIEAATGHQKSSGSPENGGNGLMLVLEKGDQVYMRPVVSASNLRAFRFTLFRRPVGFALAPRPLSSTWDHRPYRSTGYPRPASSTSVSRCSAITTDFQVFGCTSSLHHYALGSSFPSGSVSVLFRTVASIRVVGRGAAKDLEVRGDGRVMAGRGGAGGTREPIGAVRTTVPGGAEGARSQGEANWSMDQGEAKSSEDRGKDHRSTLQVGAGN</sequence>
<dbReference type="OrthoDB" id="6154955at2759"/>
<evidence type="ECO:0000256" key="6">
    <source>
        <dbReference type="SAM" id="SignalP"/>
    </source>
</evidence>
<dbReference type="InterPro" id="IPR008983">
    <property type="entry name" value="Tumour_necrosis_fac-like_dom"/>
</dbReference>
<dbReference type="GO" id="GO:0005576">
    <property type="term" value="C:extracellular region"/>
    <property type="evidence" value="ECO:0007669"/>
    <property type="project" value="UniProtKB-SubCell"/>
</dbReference>
<keyword evidence="9" id="KW-1185">Reference proteome</keyword>
<keyword evidence="3 6" id="KW-0732">Signal</keyword>
<name>A0A3N0XY49_ANAGA</name>
<dbReference type="InterPro" id="IPR001073">
    <property type="entry name" value="C1q_dom"/>
</dbReference>
<feature type="domain" description="C1q" evidence="7">
    <location>
        <begin position="87"/>
        <end position="228"/>
    </location>
</feature>
<feature type="chain" id="PRO_5017937460" evidence="6">
    <location>
        <begin position="23"/>
        <end position="375"/>
    </location>
</feature>
<reference evidence="8 9" key="1">
    <citation type="submission" date="2018-10" db="EMBL/GenBank/DDBJ databases">
        <title>Genome assembly for a Yunnan-Guizhou Plateau 3E fish, Anabarilius grahami (Regan), and its evolutionary and genetic applications.</title>
        <authorList>
            <person name="Jiang W."/>
        </authorList>
    </citation>
    <scope>NUCLEOTIDE SEQUENCE [LARGE SCALE GENOMIC DNA]</scope>
    <source>
        <strain evidence="8">AG-KIZ</strain>
        <tissue evidence="8">Muscle</tissue>
    </source>
</reference>
<accession>A0A3N0XY49</accession>
<evidence type="ECO:0000259" key="7">
    <source>
        <dbReference type="PROSITE" id="PS50871"/>
    </source>
</evidence>
<evidence type="ECO:0000313" key="8">
    <source>
        <dbReference type="EMBL" id="ROK15748.1"/>
    </source>
</evidence>
<evidence type="ECO:0000256" key="2">
    <source>
        <dbReference type="ARBA" id="ARBA00022525"/>
    </source>
</evidence>
<keyword evidence="2" id="KW-0964">Secreted</keyword>
<dbReference type="SUPFAM" id="SSF49842">
    <property type="entry name" value="TNF-like"/>
    <property type="match status" value="1"/>
</dbReference>
<dbReference type="PROSITE" id="PS50871">
    <property type="entry name" value="C1Q"/>
    <property type="match status" value="1"/>
</dbReference>
<dbReference type="Proteomes" id="UP000281406">
    <property type="component" value="Unassembled WGS sequence"/>
</dbReference>
<dbReference type="Pfam" id="PF00386">
    <property type="entry name" value="C1q"/>
    <property type="match status" value="1"/>
</dbReference>
<keyword evidence="4" id="KW-0175">Coiled coil</keyword>
<evidence type="ECO:0000256" key="1">
    <source>
        <dbReference type="ARBA" id="ARBA00004613"/>
    </source>
</evidence>
<dbReference type="AlphaFoldDB" id="A0A3N0XY49"/>
<feature type="compositionally biased region" description="Basic and acidic residues" evidence="5">
    <location>
        <begin position="353"/>
        <end position="367"/>
    </location>
</feature>
<organism evidence="8 9">
    <name type="scientific">Anabarilius grahami</name>
    <name type="common">Kanglang fish</name>
    <name type="synonym">Barilius grahami</name>
    <dbReference type="NCBI Taxonomy" id="495550"/>
    <lineage>
        <taxon>Eukaryota</taxon>
        <taxon>Metazoa</taxon>
        <taxon>Chordata</taxon>
        <taxon>Craniata</taxon>
        <taxon>Vertebrata</taxon>
        <taxon>Euteleostomi</taxon>
        <taxon>Actinopterygii</taxon>
        <taxon>Neopterygii</taxon>
        <taxon>Teleostei</taxon>
        <taxon>Ostariophysi</taxon>
        <taxon>Cypriniformes</taxon>
        <taxon>Xenocyprididae</taxon>
        <taxon>Xenocypridinae</taxon>
        <taxon>Xenocypridinae incertae sedis</taxon>
        <taxon>Anabarilius</taxon>
    </lineage>
</organism>
<evidence type="ECO:0000313" key="9">
    <source>
        <dbReference type="Proteomes" id="UP000281406"/>
    </source>
</evidence>
<feature type="signal peptide" evidence="6">
    <location>
        <begin position="1"/>
        <end position="22"/>
    </location>
</feature>
<dbReference type="SMART" id="SM00110">
    <property type="entry name" value="C1Q"/>
    <property type="match status" value="1"/>
</dbReference>
<comment type="caution">
    <text evidence="8">The sequence shown here is derived from an EMBL/GenBank/DDBJ whole genome shotgun (WGS) entry which is preliminary data.</text>
</comment>
<feature type="region of interest" description="Disordered" evidence="5">
    <location>
        <begin position="315"/>
        <end position="375"/>
    </location>
</feature>
<dbReference type="PRINTS" id="PR00007">
    <property type="entry name" value="COMPLEMNTC1Q"/>
</dbReference>
<dbReference type="EMBL" id="RJVU01057857">
    <property type="protein sequence ID" value="ROK15748.1"/>
    <property type="molecule type" value="Genomic_DNA"/>
</dbReference>
<evidence type="ECO:0000256" key="3">
    <source>
        <dbReference type="ARBA" id="ARBA00022729"/>
    </source>
</evidence>
<gene>
    <name evidence="8" type="ORF">DPX16_10052</name>
</gene>
<dbReference type="InterPro" id="IPR050822">
    <property type="entry name" value="Cerebellin_Synaptic_Org"/>
</dbReference>
<feature type="coiled-coil region" evidence="4">
    <location>
        <begin position="51"/>
        <end position="85"/>
    </location>
</feature>
<proteinExistence type="predicted"/>
<protein>
    <submittedName>
        <fullName evidence="8">Complement C1q-like protein 2</fullName>
    </submittedName>
</protein>
<comment type="subcellular location">
    <subcellularLocation>
        <location evidence="1">Secreted</location>
    </subcellularLocation>
</comment>